<dbReference type="KEGG" id="ntg:NSCAC_1182"/>
<dbReference type="InterPro" id="IPR021734">
    <property type="entry name" value="DUF3303"/>
</dbReference>
<dbReference type="EMBL" id="LR778175">
    <property type="protein sequence ID" value="CAB1276458.1"/>
    <property type="molecule type" value="Genomic_DNA"/>
</dbReference>
<keyword evidence="2" id="KW-1185">Reference proteome</keyword>
<dbReference type="Proteomes" id="UP000516072">
    <property type="component" value="Chromosome"/>
</dbReference>
<dbReference type="Pfam" id="PF11746">
    <property type="entry name" value="DUF3303"/>
    <property type="match status" value="1"/>
</dbReference>
<dbReference type="AlphaFoldDB" id="A0A7G1QA58"/>
<proteinExistence type="predicted"/>
<evidence type="ECO:0000313" key="1">
    <source>
        <dbReference type="EMBL" id="CAB1276458.1"/>
    </source>
</evidence>
<accession>A0A7G1QA58</accession>
<dbReference type="RefSeq" id="WP_197743893.1">
    <property type="nucleotide sequence ID" value="NZ_LR778175.1"/>
</dbReference>
<reference evidence="1 2" key="1">
    <citation type="submission" date="2020-03" db="EMBL/GenBank/DDBJ databases">
        <authorList>
            <person name="Picone N."/>
        </authorList>
    </citation>
    <scope>NUCLEOTIDE SEQUENCE [LARGE SCALE GENOMIC DNA]</scope>
    <source>
        <strain evidence="1">NSCAC1</strain>
    </source>
</reference>
<organism evidence="1 2">
    <name type="scientific">Candidatus Nitrosacidococcus tergens</name>
    <dbReference type="NCBI Taxonomy" id="553981"/>
    <lineage>
        <taxon>Bacteria</taxon>
        <taxon>Pseudomonadati</taxon>
        <taxon>Pseudomonadota</taxon>
        <taxon>Gammaproteobacteria</taxon>
        <taxon>Chromatiales</taxon>
        <taxon>Chromatiaceae</taxon>
        <taxon>Candidatus Nitrosacidococcus</taxon>
    </lineage>
</organism>
<sequence>MAKDDGMIFMVHWTHTPENCPGRSKEGATMLNDFWAGREQAEKKGVKILSAYVAATEHTYYIAVQAKDYQTMLEFFEILAPTQTGNIHPVTTMDKWTDHINPNK</sequence>
<gene>
    <name evidence="1" type="ORF">NSCAC_1182</name>
</gene>
<name>A0A7G1QA58_9GAMM</name>
<evidence type="ECO:0000313" key="2">
    <source>
        <dbReference type="Proteomes" id="UP000516072"/>
    </source>
</evidence>
<evidence type="ECO:0008006" key="3">
    <source>
        <dbReference type="Google" id="ProtNLM"/>
    </source>
</evidence>
<protein>
    <recommendedName>
        <fullName evidence="3">DUF3303 domain-containing protein</fullName>
    </recommendedName>
</protein>